<organism evidence="14 15">
    <name type="scientific">Branchiostoma belcheri</name>
    <name type="common">Amphioxus</name>
    <dbReference type="NCBI Taxonomy" id="7741"/>
    <lineage>
        <taxon>Eukaryota</taxon>
        <taxon>Metazoa</taxon>
        <taxon>Chordata</taxon>
        <taxon>Cephalochordata</taxon>
        <taxon>Leptocardii</taxon>
        <taxon>Amphioxiformes</taxon>
        <taxon>Branchiostomatidae</taxon>
        <taxon>Branchiostoma</taxon>
    </lineage>
</organism>
<evidence type="ECO:0000256" key="11">
    <source>
        <dbReference type="SAM" id="MobiDB-lite"/>
    </source>
</evidence>
<feature type="repeat" description="NHL" evidence="10">
    <location>
        <begin position="489"/>
        <end position="521"/>
    </location>
</feature>
<dbReference type="InterPro" id="IPR001841">
    <property type="entry name" value="Znf_RING"/>
</dbReference>
<accession>A0A6P4ZJM0</accession>
<evidence type="ECO:0000259" key="12">
    <source>
        <dbReference type="PROSITE" id="PS50089"/>
    </source>
</evidence>
<keyword evidence="14" id="KW-1185">Reference proteome</keyword>
<dbReference type="InterPro" id="IPR001258">
    <property type="entry name" value="NHL_repeat"/>
</dbReference>
<feature type="region of interest" description="Disordered" evidence="11">
    <location>
        <begin position="309"/>
        <end position="330"/>
    </location>
</feature>
<dbReference type="InterPro" id="IPR011042">
    <property type="entry name" value="6-blade_b-propeller_TolB-like"/>
</dbReference>
<dbReference type="PROSITE" id="PS50089">
    <property type="entry name" value="ZF_RING_2"/>
    <property type="match status" value="1"/>
</dbReference>
<dbReference type="EC" id="2.3.2.27" evidence="3"/>
<feature type="repeat" description="NHL" evidence="10">
    <location>
        <begin position="525"/>
        <end position="568"/>
    </location>
</feature>
<dbReference type="SUPFAM" id="SSF57850">
    <property type="entry name" value="RING/U-box"/>
    <property type="match status" value="1"/>
</dbReference>
<dbReference type="Gene3D" id="2.120.10.30">
    <property type="entry name" value="TolB, C-terminal domain"/>
    <property type="match status" value="1"/>
</dbReference>
<dbReference type="FunFam" id="3.30.160.60:FF:002399">
    <property type="entry name" value="Predicted protein"/>
    <property type="match status" value="1"/>
</dbReference>
<dbReference type="PANTHER" id="PTHR24104:SF50">
    <property type="entry name" value="SMP-30_GLUCONOLACTONASE_LRE-LIKE REGION DOMAIN-CONTAINING PROTEIN"/>
    <property type="match status" value="1"/>
</dbReference>
<dbReference type="OrthoDB" id="252722at2759"/>
<feature type="domain" description="RING-type" evidence="12">
    <location>
        <begin position="18"/>
        <end position="58"/>
    </location>
</feature>
<evidence type="ECO:0000256" key="4">
    <source>
        <dbReference type="ARBA" id="ARBA00022553"/>
    </source>
</evidence>
<dbReference type="InterPro" id="IPR017907">
    <property type="entry name" value="Znf_RING_CS"/>
</dbReference>
<proteinExistence type="inferred from homology"/>
<evidence type="ECO:0000259" key="13">
    <source>
        <dbReference type="PROSITE" id="PS50119"/>
    </source>
</evidence>
<dbReference type="Pfam" id="PF13445">
    <property type="entry name" value="zf-RING_UBOX"/>
    <property type="match status" value="1"/>
</dbReference>
<keyword evidence="4" id="KW-0597">Phosphoprotein</keyword>
<dbReference type="InterPro" id="IPR027370">
    <property type="entry name" value="Znf-RING_euk"/>
</dbReference>
<dbReference type="GeneID" id="109479456"/>
<evidence type="ECO:0000256" key="3">
    <source>
        <dbReference type="ARBA" id="ARBA00012483"/>
    </source>
</evidence>
<dbReference type="SMART" id="SM00184">
    <property type="entry name" value="RING"/>
    <property type="match status" value="1"/>
</dbReference>
<keyword evidence="8" id="KW-0862">Zinc</keyword>
<dbReference type="Gene3D" id="3.30.40.10">
    <property type="entry name" value="Zinc/RING finger domain, C3HC4 (zinc finger)"/>
    <property type="match status" value="1"/>
</dbReference>
<dbReference type="PROSITE" id="PS00518">
    <property type="entry name" value="ZF_RING_1"/>
    <property type="match status" value="1"/>
</dbReference>
<evidence type="ECO:0000256" key="2">
    <source>
        <dbReference type="ARBA" id="ARBA00008518"/>
    </source>
</evidence>
<reference evidence="15" key="1">
    <citation type="submission" date="2025-08" db="UniProtKB">
        <authorList>
            <consortium name="RefSeq"/>
        </authorList>
    </citation>
    <scope>IDENTIFICATION</scope>
    <source>
        <tissue evidence="15">Gonad</tissue>
    </source>
</reference>
<evidence type="ECO:0000256" key="7">
    <source>
        <dbReference type="ARBA" id="ARBA00022771"/>
    </source>
</evidence>
<evidence type="ECO:0000256" key="9">
    <source>
        <dbReference type="PROSITE-ProRule" id="PRU00024"/>
    </source>
</evidence>
<dbReference type="InterPro" id="IPR013083">
    <property type="entry name" value="Znf_RING/FYVE/PHD"/>
</dbReference>
<comment type="similarity">
    <text evidence="2">Belongs to the TRIM/RBCC family.</text>
</comment>
<dbReference type="PROSITE" id="PS51125">
    <property type="entry name" value="NHL"/>
    <property type="match status" value="3"/>
</dbReference>
<dbReference type="AlphaFoldDB" id="A0A6P4ZJM0"/>
<dbReference type="Gene3D" id="3.30.160.60">
    <property type="entry name" value="Classic Zinc Finger"/>
    <property type="match status" value="1"/>
</dbReference>
<gene>
    <name evidence="15" type="primary">LOC109479456</name>
</gene>
<feature type="domain" description="B box-type" evidence="13">
    <location>
        <begin position="94"/>
        <end position="135"/>
    </location>
</feature>
<dbReference type="GO" id="GO:0008270">
    <property type="term" value="F:zinc ion binding"/>
    <property type="evidence" value="ECO:0007669"/>
    <property type="project" value="UniProtKB-KW"/>
</dbReference>
<dbReference type="PANTHER" id="PTHR24104">
    <property type="entry name" value="E3 UBIQUITIN-PROTEIN LIGASE NHLRC1-RELATED"/>
    <property type="match status" value="1"/>
</dbReference>
<dbReference type="Pfam" id="PF01436">
    <property type="entry name" value="NHL"/>
    <property type="match status" value="2"/>
</dbReference>
<keyword evidence="5" id="KW-0479">Metal-binding</keyword>
<dbReference type="SMART" id="SM00336">
    <property type="entry name" value="BBOX"/>
    <property type="match status" value="1"/>
</dbReference>
<dbReference type="InterPro" id="IPR050952">
    <property type="entry name" value="TRIM-NHL_E3_ligases"/>
</dbReference>
<dbReference type="Pfam" id="PF00643">
    <property type="entry name" value="zf-B_box"/>
    <property type="match status" value="1"/>
</dbReference>
<dbReference type="KEGG" id="bbel:109479456"/>
<dbReference type="PROSITE" id="PS50119">
    <property type="entry name" value="ZF_BBOX"/>
    <property type="match status" value="1"/>
</dbReference>
<evidence type="ECO:0000313" key="14">
    <source>
        <dbReference type="Proteomes" id="UP000515135"/>
    </source>
</evidence>
<keyword evidence="6" id="KW-0677">Repeat</keyword>
<evidence type="ECO:0000256" key="10">
    <source>
        <dbReference type="PROSITE-ProRule" id="PRU00504"/>
    </source>
</evidence>
<name>A0A6P4ZJM0_BRABE</name>
<evidence type="ECO:0000256" key="8">
    <source>
        <dbReference type="ARBA" id="ARBA00022833"/>
    </source>
</evidence>
<dbReference type="SUPFAM" id="SSF57845">
    <property type="entry name" value="B-box zinc-binding domain"/>
    <property type="match status" value="1"/>
</dbReference>
<dbReference type="InterPro" id="IPR000315">
    <property type="entry name" value="Znf_B-box"/>
</dbReference>
<dbReference type="GO" id="GO:0000209">
    <property type="term" value="P:protein polyubiquitination"/>
    <property type="evidence" value="ECO:0007669"/>
    <property type="project" value="TreeGrafter"/>
</dbReference>
<evidence type="ECO:0000256" key="5">
    <source>
        <dbReference type="ARBA" id="ARBA00022723"/>
    </source>
</evidence>
<keyword evidence="7 9" id="KW-0863">Zinc-finger</keyword>
<feature type="repeat" description="NHL" evidence="10">
    <location>
        <begin position="336"/>
        <end position="376"/>
    </location>
</feature>
<comment type="catalytic activity">
    <reaction evidence="1">
        <text>S-ubiquitinyl-[E2 ubiquitin-conjugating enzyme]-L-cysteine + [acceptor protein]-L-lysine = [E2 ubiquitin-conjugating enzyme]-L-cysteine + N(6)-ubiquitinyl-[acceptor protein]-L-lysine.</text>
        <dbReference type="EC" id="2.3.2.27"/>
    </reaction>
</comment>
<feature type="compositionally biased region" description="Polar residues" evidence="11">
    <location>
        <begin position="321"/>
        <end position="330"/>
    </location>
</feature>
<dbReference type="RefSeq" id="XP_019636978.1">
    <property type="nucleotide sequence ID" value="XM_019781419.1"/>
</dbReference>
<evidence type="ECO:0000313" key="15">
    <source>
        <dbReference type="RefSeq" id="XP_019636978.1"/>
    </source>
</evidence>
<dbReference type="GO" id="GO:0061630">
    <property type="term" value="F:ubiquitin protein ligase activity"/>
    <property type="evidence" value="ECO:0007669"/>
    <property type="project" value="UniProtKB-EC"/>
</dbReference>
<evidence type="ECO:0000256" key="1">
    <source>
        <dbReference type="ARBA" id="ARBA00000900"/>
    </source>
</evidence>
<dbReference type="SUPFAM" id="SSF101898">
    <property type="entry name" value="NHL repeat"/>
    <property type="match status" value="1"/>
</dbReference>
<evidence type="ECO:0000256" key="6">
    <source>
        <dbReference type="ARBA" id="ARBA00022737"/>
    </source>
</evidence>
<sequence>MAAAPSTLREQICEELPCSICLELFTRPKVLPCQHTFCQDCLQDHAGRGGAIQCPICRQQVRLPPQGVAGLPDNHLVTNLCERVSGVTLGDYPQTGSTCSSHPSMTLKVYCKQCQIPVCDQCLEEVHDGHATTAIKKAARDRKTTVQALITEGRNIVEGYCSFLKGLREREKTLNEEKQKTDKSIIQAYNQTLEKLTKTLGERKDCLLSKSENNHQRNLKGIQNERDRVLADVNELSGACDQAEQDMEKRDVEFLCQDTSLTHVVEKYKLKAAPIPVQTQPAVHVFQPTSDTSVPGLGHVMVQSLPSSKVSAAPRPKGQLHGNQMQGSHQSQKVTFGKEGSEKEHFNDPVGVAVSDKDSIFVADSRNKRIQVFNMWGTFVYQFPTVVSGKKMMDPQDVASDREGNLWVVGKTESTGFAVQYSTEGKAQGKFELQKEGWGRGVAVDTRRNHILITQTTGKENNRRGEVLVYKPDGPTAQKFQLFCTISLHEMKFPRYISVGKEGNILVSDHDNHCVYVFNDTGQLLFKFGGEGSGEGQLQGPSGICITWEGNIVVADTVNGRLELFSSTGKFLRHIAKDMMRPLAVAMTSLKQLVVTDDIECTVTIFHKY</sequence>
<protein>
    <recommendedName>
        <fullName evidence="3">RING-type E3 ubiquitin transferase</fullName>
        <ecNumber evidence="3">2.3.2.27</ecNumber>
    </recommendedName>
</protein>
<dbReference type="Proteomes" id="UP000515135">
    <property type="component" value="Unplaced"/>
</dbReference>
<dbReference type="GO" id="GO:0043161">
    <property type="term" value="P:proteasome-mediated ubiquitin-dependent protein catabolic process"/>
    <property type="evidence" value="ECO:0007669"/>
    <property type="project" value="TreeGrafter"/>
</dbReference>